<evidence type="ECO:0008006" key="6">
    <source>
        <dbReference type="Google" id="ProtNLM"/>
    </source>
</evidence>
<evidence type="ECO:0000256" key="2">
    <source>
        <dbReference type="PIRSR" id="PIRSR600101-1"/>
    </source>
</evidence>
<dbReference type="InterPro" id="IPR000101">
    <property type="entry name" value="GGT_peptidase"/>
</dbReference>
<reference evidence="4 5" key="1">
    <citation type="submission" date="2024-11" db="EMBL/GenBank/DDBJ databases">
        <title>Adaptive evolution of stress response genes in parasites aligns with host niche diversity.</title>
        <authorList>
            <person name="Hahn C."/>
            <person name="Resl P."/>
        </authorList>
    </citation>
    <scope>NUCLEOTIDE SEQUENCE [LARGE SCALE GENOMIC DNA]</scope>
    <source>
        <strain evidence="4">EGGRZ-B1_66</strain>
        <tissue evidence="4">Body</tissue>
    </source>
</reference>
<keyword evidence="5" id="KW-1185">Reference proteome</keyword>
<protein>
    <recommendedName>
        <fullName evidence="6">Gamma-glutamyltransferase</fullName>
    </recommendedName>
</protein>
<evidence type="ECO:0000313" key="5">
    <source>
        <dbReference type="Proteomes" id="UP001626550"/>
    </source>
</evidence>
<dbReference type="Gene3D" id="3.60.20.40">
    <property type="match status" value="1"/>
</dbReference>
<feature type="non-terminal residue" evidence="4">
    <location>
        <position position="333"/>
    </location>
</feature>
<dbReference type="FunFam" id="3.60.20.40:FF:000001">
    <property type="entry name" value="Gamma-glutamyltranspeptidase 1"/>
    <property type="match status" value="1"/>
</dbReference>
<feature type="binding site" evidence="3">
    <location>
        <begin position="205"/>
        <end position="207"/>
    </location>
    <ligand>
        <name>L-glutamate</name>
        <dbReference type="ChEBI" id="CHEBI:29985"/>
    </ligand>
</feature>
<keyword evidence="1" id="KW-1199">Hemostasis impairing toxin</keyword>
<dbReference type="Pfam" id="PF01019">
    <property type="entry name" value="G_glu_transpept"/>
    <property type="match status" value="1"/>
</dbReference>
<keyword evidence="1" id="KW-0800">Toxin</keyword>
<dbReference type="EMBL" id="JBJKFK010003042">
    <property type="protein sequence ID" value="KAL3310331.1"/>
    <property type="molecule type" value="Genomic_DNA"/>
</dbReference>
<keyword evidence="1" id="KW-1202">Platelet aggregation activating toxin</keyword>
<name>A0ABD2PV39_9PLAT</name>
<accession>A0ABD2PV39</accession>
<organism evidence="4 5">
    <name type="scientific">Cichlidogyrus casuarinus</name>
    <dbReference type="NCBI Taxonomy" id="1844966"/>
    <lineage>
        <taxon>Eukaryota</taxon>
        <taxon>Metazoa</taxon>
        <taxon>Spiralia</taxon>
        <taxon>Lophotrochozoa</taxon>
        <taxon>Platyhelminthes</taxon>
        <taxon>Monogenea</taxon>
        <taxon>Monopisthocotylea</taxon>
        <taxon>Dactylogyridea</taxon>
        <taxon>Ancyrocephalidae</taxon>
        <taxon>Cichlidogyrus</taxon>
    </lineage>
</organism>
<dbReference type="Gene3D" id="1.10.246.130">
    <property type="match status" value="1"/>
</dbReference>
<dbReference type="InterPro" id="IPR029055">
    <property type="entry name" value="Ntn_hydrolases_N"/>
</dbReference>
<dbReference type="InterPro" id="IPR043138">
    <property type="entry name" value="GGT_lsub"/>
</dbReference>
<dbReference type="SUPFAM" id="SSF56235">
    <property type="entry name" value="N-terminal nucleophile aminohydrolases (Ntn hydrolases)"/>
    <property type="match status" value="1"/>
</dbReference>
<dbReference type="GO" id="GO:0036374">
    <property type="term" value="F:glutathione hydrolase activity"/>
    <property type="evidence" value="ECO:0007669"/>
    <property type="project" value="UniProtKB-ARBA"/>
</dbReference>
<dbReference type="AlphaFoldDB" id="A0ABD2PV39"/>
<comment type="caution">
    <text evidence="4">The sequence shown here is derived from an EMBL/GenBank/DDBJ whole genome shotgun (WGS) entry which is preliminary data.</text>
</comment>
<proteinExistence type="predicted"/>
<dbReference type="PANTHER" id="PTHR11686">
    <property type="entry name" value="GAMMA GLUTAMYL TRANSPEPTIDASE"/>
    <property type="match status" value="1"/>
</dbReference>
<dbReference type="InterPro" id="IPR043137">
    <property type="entry name" value="GGT_ssub_C"/>
</dbReference>
<feature type="binding site" evidence="3">
    <location>
        <begin position="257"/>
        <end position="258"/>
    </location>
    <ligand>
        <name>L-glutamate</name>
        <dbReference type="ChEBI" id="CHEBI:29985"/>
    </ligand>
</feature>
<dbReference type="PRINTS" id="PR01210">
    <property type="entry name" value="GGTRANSPTASE"/>
</dbReference>
<evidence type="ECO:0000256" key="1">
    <source>
        <dbReference type="ARBA" id="ARBA00084097"/>
    </source>
</evidence>
<gene>
    <name evidence="4" type="ORF">Ciccas_011104</name>
</gene>
<dbReference type="PANTHER" id="PTHR11686:SF9">
    <property type="entry name" value="RE13973P"/>
    <property type="match status" value="1"/>
</dbReference>
<dbReference type="Proteomes" id="UP001626550">
    <property type="component" value="Unassembled WGS sequence"/>
</dbReference>
<feature type="binding site" evidence="3">
    <location>
        <position position="281"/>
    </location>
    <ligand>
        <name>L-glutamate</name>
        <dbReference type="ChEBI" id="CHEBI:29985"/>
    </ligand>
</feature>
<sequence length="333" mass="37294">MLRMIAADPDSLHRQDVDGWNYKIHQDLKERGSVITLQELADYKPKWREPLEIPIQTTSKDGKNKFTHSVLAMPPPSSGALVAFGLNIMSVFQYRDAICLESCVTAGKFFHRLVETMKVIMNRRSGLGDSDFDHDHSVAQTLRKLVDYEYAKQWAKRFRTGETFEPPYYVDSENKVTQSQIDPKTGTSHISILGPDGSAVSVTSTINTPLGSLLMGRQSGILFNNQMDDFSKPAKPNAYQLPSSSQNYIEPGKRPMSSMCPIIVVDQEKNRVQLVAGASGGSRIITSVFSFAVLNLHLRLNIKEATDMPRLHHQWTPDHICIENDFPGVCLPT</sequence>
<feature type="active site" description="Nucleophile" evidence="2">
    <location>
        <position position="187"/>
    </location>
</feature>
<evidence type="ECO:0000313" key="4">
    <source>
        <dbReference type="EMBL" id="KAL3310331.1"/>
    </source>
</evidence>
<evidence type="ECO:0000256" key="3">
    <source>
        <dbReference type="PIRSR" id="PIRSR600101-2"/>
    </source>
</evidence>
<feature type="binding site" evidence="3">
    <location>
        <position position="229"/>
    </location>
    <ligand>
        <name>L-glutamate</name>
        <dbReference type="ChEBI" id="CHEBI:29985"/>
    </ligand>
</feature>